<comment type="cofactor">
    <cofactor evidence="2">
        <name>Zn(2+)</name>
        <dbReference type="ChEBI" id="CHEBI:29105"/>
    </cofactor>
</comment>
<dbReference type="SUPFAM" id="SSF55945">
    <property type="entry name" value="TATA-box binding protein-like"/>
    <property type="match status" value="1"/>
</dbReference>
<dbReference type="PANTHER" id="PTHR43003">
    <property type="entry name" value="DNA-3-METHYLADENINE GLYCOSYLASE"/>
    <property type="match status" value="1"/>
</dbReference>
<dbReference type="GO" id="GO:0032131">
    <property type="term" value="F:alkylated DNA binding"/>
    <property type="evidence" value="ECO:0007669"/>
    <property type="project" value="TreeGrafter"/>
</dbReference>
<dbReference type="SUPFAM" id="SSF57884">
    <property type="entry name" value="Ada DNA repair protein, N-terminal domain (N-Ada 10)"/>
    <property type="match status" value="1"/>
</dbReference>
<dbReference type="InterPro" id="IPR009057">
    <property type="entry name" value="Homeodomain-like_sf"/>
</dbReference>
<dbReference type="GO" id="GO:0043916">
    <property type="term" value="F:DNA-7-methylguanine glycosylase activity"/>
    <property type="evidence" value="ECO:0007669"/>
    <property type="project" value="TreeGrafter"/>
</dbReference>
<comment type="caution">
    <text evidence="11">The sequence shown here is derived from an EMBL/GenBank/DDBJ whole genome shotgun (WGS) entry which is preliminary data.</text>
</comment>
<dbReference type="GO" id="GO:0005737">
    <property type="term" value="C:cytoplasm"/>
    <property type="evidence" value="ECO:0007669"/>
    <property type="project" value="TreeGrafter"/>
</dbReference>
<dbReference type="Proteomes" id="UP000094291">
    <property type="component" value="Unassembled WGS sequence"/>
</dbReference>
<dbReference type="CDD" id="cd00056">
    <property type="entry name" value="ENDO3c"/>
    <property type="match status" value="1"/>
</dbReference>
<evidence type="ECO:0000256" key="5">
    <source>
        <dbReference type="ARBA" id="ARBA00022763"/>
    </source>
</evidence>
<keyword evidence="8" id="KW-0804">Transcription</keyword>
<dbReference type="PANTHER" id="PTHR43003:SF13">
    <property type="entry name" value="DNA-3-METHYLADENINE GLYCOSYLASE 2"/>
    <property type="match status" value="1"/>
</dbReference>
<dbReference type="SMART" id="SM01009">
    <property type="entry name" value="AlkA_N"/>
    <property type="match status" value="1"/>
</dbReference>
<dbReference type="InterPro" id="IPR011257">
    <property type="entry name" value="DNA_glycosylase"/>
</dbReference>
<evidence type="ECO:0000256" key="6">
    <source>
        <dbReference type="ARBA" id="ARBA00023015"/>
    </source>
</evidence>
<evidence type="ECO:0000313" key="12">
    <source>
        <dbReference type="Proteomes" id="UP000094291"/>
    </source>
</evidence>
<dbReference type="GO" id="GO:0006307">
    <property type="term" value="P:DNA alkylation repair"/>
    <property type="evidence" value="ECO:0007669"/>
    <property type="project" value="TreeGrafter"/>
</dbReference>
<dbReference type="InterPro" id="IPR037046">
    <property type="entry name" value="AlkA_N_sf"/>
</dbReference>
<dbReference type="SUPFAM" id="SSF48150">
    <property type="entry name" value="DNA-glycosylase"/>
    <property type="match status" value="1"/>
</dbReference>
<dbReference type="GO" id="GO:0008270">
    <property type="term" value="F:zinc ion binding"/>
    <property type="evidence" value="ECO:0007669"/>
    <property type="project" value="InterPro"/>
</dbReference>
<keyword evidence="4" id="KW-0808">Transferase</keyword>
<evidence type="ECO:0000256" key="8">
    <source>
        <dbReference type="ARBA" id="ARBA00023163"/>
    </source>
</evidence>
<dbReference type="AlphaFoldDB" id="A0A1E2VE66"/>
<dbReference type="Gene3D" id="1.10.1670.10">
    <property type="entry name" value="Helix-hairpin-Helix base-excision DNA repair enzymes (C-terminal)"/>
    <property type="match status" value="1"/>
</dbReference>
<evidence type="ECO:0000256" key="9">
    <source>
        <dbReference type="ARBA" id="ARBA00023204"/>
    </source>
</evidence>
<dbReference type="GO" id="GO:0032259">
    <property type="term" value="P:methylation"/>
    <property type="evidence" value="ECO:0007669"/>
    <property type="project" value="UniProtKB-KW"/>
</dbReference>
<keyword evidence="4" id="KW-0489">Methyltransferase</keyword>
<dbReference type="Gene3D" id="1.10.340.30">
    <property type="entry name" value="Hypothetical protein, domain 2"/>
    <property type="match status" value="1"/>
</dbReference>
<dbReference type="GO" id="GO:0006285">
    <property type="term" value="P:base-excision repair, AP site formation"/>
    <property type="evidence" value="ECO:0007669"/>
    <property type="project" value="TreeGrafter"/>
</dbReference>
<dbReference type="Gene3D" id="3.40.10.10">
    <property type="entry name" value="DNA Methylphosphotriester Repair Domain"/>
    <property type="match status" value="1"/>
</dbReference>
<reference evidence="11 12" key="1">
    <citation type="submission" date="2016-08" db="EMBL/GenBank/DDBJ databases">
        <authorList>
            <person name="Seilhamer J.J."/>
        </authorList>
    </citation>
    <scope>NUCLEOTIDE SEQUENCE [LARGE SCALE GENOMIC DNA]</scope>
    <source>
        <strain evidence="11 12">PH27A</strain>
    </source>
</reference>
<dbReference type="GO" id="GO:0003700">
    <property type="term" value="F:DNA-binding transcription factor activity"/>
    <property type="evidence" value="ECO:0007669"/>
    <property type="project" value="InterPro"/>
</dbReference>
<evidence type="ECO:0000256" key="1">
    <source>
        <dbReference type="ARBA" id="ARBA00000086"/>
    </source>
</evidence>
<dbReference type="InterPro" id="IPR035451">
    <property type="entry name" value="Ada-like_dom_sf"/>
</dbReference>
<dbReference type="STRING" id="197479.BFW38_06595"/>
<dbReference type="GO" id="GO:0032993">
    <property type="term" value="C:protein-DNA complex"/>
    <property type="evidence" value="ECO:0007669"/>
    <property type="project" value="TreeGrafter"/>
</dbReference>
<dbReference type="Pfam" id="PF12833">
    <property type="entry name" value="HTH_18"/>
    <property type="match status" value="1"/>
</dbReference>
<evidence type="ECO:0000313" key="11">
    <source>
        <dbReference type="EMBL" id="ODC05253.1"/>
    </source>
</evidence>
<evidence type="ECO:0000256" key="7">
    <source>
        <dbReference type="ARBA" id="ARBA00023159"/>
    </source>
</evidence>
<sequence>MMLDPTNCYQALISRDARFDGCFYTGVITTGIYCRPVCPARKPKAEHCRFFAHPATAEAAGFRPCLKCRPELAPGHPQRPQKGTLAYRAEYYIRTGLITSEQPVSSTGSHRSGPAYCQEDLAKALGVTSRHLRRTFRQHFGVSPHAYTQTQRLLNAKRLLAERSLSITEIAMIAGFGSLRRMNALFKQHYQLTPRQLRSSAAHQVSQNLHFEQTYRPPYDHTALLSFLGARAIPGVEIVHQHQYCRSVSLFHHNQYHQGCLAVDWLPEPHSKVQITLSASLAPVTPQILEALSHLLDLDANPAEINTTLGLLANHNPGLRAPGAFSGFELAVRAILGQQVSVAAARTLAGRIASLGTHCTFHEDQSITFDHQKTTSDQALTYYFPNADQLDECGAQTLIQLGVMPSRAHAIIALAQASKEGLTLHPGSDYDTTTSWLNSLPGIGPWTAQYIAMRALHRPDVWPDNDHGLKKATGLSGAKLKAFMNQYAPWQAYATQHLWSQR</sequence>
<dbReference type="SUPFAM" id="SSF46689">
    <property type="entry name" value="Homeodomain-like"/>
    <property type="match status" value="2"/>
</dbReference>
<dbReference type="SMART" id="SM00342">
    <property type="entry name" value="HTH_ARAC"/>
    <property type="match status" value="1"/>
</dbReference>
<keyword evidence="9" id="KW-0234">DNA repair</keyword>
<keyword evidence="5" id="KW-0227">DNA damage</keyword>
<keyword evidence="12" id="KW-1185">Reference proteome</keyword>
<feature type="domain" description="HTH araC/xylS-type" evidence="10">
    <location>
        <begin position="119"/>
        <end position="200"/>
    </location>
</feature>
<evidence type="ECO:0000259" key="10">
    <source>
        <dbReference type="PROSITE" id="PS01124"/>
    </source>
</evidence>
<evidence type="ECO:0000256" key="3">
    <source>
        <dbReference type="ARBA" id="ARBA00012000"/>
    </source>
</evidence>
<comment type="catalytic activity">
    <reaction evidence="1">
        <text>Hydrolysis of alkylated DNA, releasing 3-methyladenine, 3-methylguanine, 7-methylguanine and 7-methyladenine.</text>
        <dbReference type="EC" id="3.2.2.21"/>
    </reaction>
</comment>
<dbReference type="GO" id="GO:0043565">
    <property type="term" value="F:sequence-specific DNA binding"/>
    <property type="evidence" value="ECO:0007669"/>
    <property type="project" value="InterPro"/>
</dbReference>
<dbReference type="Gene3D" id="1.10.10.60">
    <property type="entry name" value="Homeodomain-like"/>
    <property type="match status" value="2"/>
</dbReference>
<dbReference type="GO" id="GO:0008168">
    <property type="term" value="F:methyltransferase activity"/>
    <property type="evidence" value="ECO:0007669"/>
    <property type="project" value="UniProtKB-KW"/>
</dbReference>
<dbReference type="Gene3D" id="3.30.310.20">
    <property type="entry name" value="DNA-3-methyladenine glycosylase AlkA, N-terminal domain"/>
    <property type="match status" value="1"/>
</dbReference>
<keyword evidence="7" id="KW-0010">Activator</keyword>
<dbReference type="InterPro" id="IPR051912">
    <property type="entry name" value="Alkylbase_DNA_Glycosylase/TA"/>
</dbReference>
<accession>A0A1E2VE66</accession>
<dbReference type="EMBL" id="MDTQ01000001">
    <property type="protein sequence ID" value="ODC05253.1"/>
    <property type="molecule type" value="Genomic_DNA"/>
</dbReference>
<dbReference type="OrthoDB" id="9811249at2"/>
<dbReference type="Pfam" id="PF02805">
    <property type="entry name" value="Ada_Zn_binding"/>
    <property type="match status" value="1"/>
</dbReference>
<dbReference type="EC" id="3.2.2.21" evidence="3"/>
<protein>
    <recommendedName>
        <fullName evidence="3">DNA-3-methyladenine glycosylase II</fullName>
        <ecNumber evidence="3">3.2.2.21</ecNumber>
    </recommendedName>
</protein>
<dbReference type="InterPro" id="IPR010316">
    <property type="entry name" value="AlkA_N"/>
</dbReference>
<gene>
    <name evidence="11" type="ORF">BFW38_06595</name>
</gene>
<dbReference type="InterPro" id="IPR004026">
    <property type="entry name" value="Ada_DNA_repair_Zn-bd"/>
</dbReference>
<dbReference type="Pfam" id="PF06029">
    <property type="entry name" value="AlkA_N"/>
    <property type="match status" value="1"/>
</dbReference>
<dbReference type="GO" id="GO:0008725">
    <property type="term" value="F:DNA-3-methyladenine glycosylase activity"/>
    <property type="evidence" value="ECO:0007669"/>
    <property type="project" value="TreeGrafter"/>
</dbReference>
<dbReference type="InterPro" id="IPR003265">
    <property type="entry name" value="HhH-GPD_domain"/>
</dbReference>
<proteinExistence type="predicted"/>
<evidence type="ECO:0000256" key="4">
    <source>
        <dbReference type="ARBA" id="ARBA00022603"/>
    </source>
</evidence>
<dbReference type="PROSITE" id="PS01124">
    <property type="entry name" value="HTH_ARAC_FAMILY_2"/>
    <property type="match status" value="1"/>
</dbReference>
<dbReference type="InterPro" id="IPR023170">
    <property type="entry name" value="HhH_base_excis_C"/>
</dbReference>
<evidence type="ECO:0000256" key="2">
    <source>
        <dbReference type="ARBA" id="ARBA00001947"/>
    </source>
</evidence>
<organism evidence="11 12">
    <name type="scientific">Terasakiispira papahanaumokuakeensis</name>
    <dbReference type="NCBI Taxonomy" id="197479"/>
    <lineage>
        <taxon>Bacteria</taxon>
        <taxon>Pseudomonadati</taxon>
        <taxon>Pseudomonadota</taxon>
        <taxon>Gammaproteobacteria</taxon>
        <taxon>Oceanospirillales</taxon>
        <taxon>Terasakiispira</taxon>
    </lineage>
</organism>
<keyword evidence="6" id="KW-0805">Transcription regulation</keyword>
<dbReference type="SMART" id="SM00478">
    <property type="entry name" value="ENDO3c"/>
    <property type="match status" value="1"/>
</dbReference>
<name>A0A1E2VE66_9GAMM</name>
<dbReference type="InterPro" id="IPR018060">
    <property type="entry name" value="HTH_AraC"/>
</dbReference>